<dbReference type="InterPro" id="IPR036097">
    <property type="entry name" value="HisK_dim/P_sf"/>
</dbReference>
<dbReference type="SMART" id="SM00387">
    <property type="entry name" value="HATPase_c"/>
    <property type="match status" value="1"/>
</dbReference>
<evidence type="ECO:0000259" key="21">
    <source>
        <dbReference type="PROSITE" id="PS50885"/>
    </source>
</evidence>
<reference evidence="22" key="1">
    <citation type="submission" date="2013-03" db="EMBL/GenBank/DDBJ databases">
        <title>Draft genome sequence of the hydrogen-ethanol-producing anaerobic alkalithermophilic Caloramator celere.</title>
        <authorList>
            <person name="Ciranna A."/>
            <person name="Larjo A."/>
            <person name="Kivisto A."/>
            <person name="Santala V."/>
            <person name="Roos C."/>
            <person name="Karp M."/>
        </authorList>
    </citation>
    <scope>NUCLEOTIDE SEQUENCE [LARGE SCALE GENOMIC DNA]</scope>
    <source>
        <strain evidence="22">DSM 8682</strain>
    </source>
</reference>
<dbReference type="GO" id="GO:0000155">
    <property type="term" value="F:phosphorelay sensor kinase activity"/>
    <property type="evidence" value="ECO:0007669"/>
    <property type="project" value="InterPro"/>
</dbReference>
<keyword evidence="14 18" id="KW-1133">Transmembrane helix</keyword>
<dbReference type="EC" id="2.7.13.3" evidence="3"/>
<feature type="domain" description="HAMP" evidence="21">
    <location>
        <begin position="71"/>
        <end position="123"/>
    </location>
</feature>
<dbReference type="Gene3D" id="1.10.287.130">
    <property type="match status" value="1"/>
</dbReference>
<comment type="subcellular location">
    <subcellularLocation>
        <location evidence="2">Cell membrane</location>
    </subcellularLocation>
</comment>
<evidence type="ECO:0000256" key="16">
    <source>
        <dbReference type="ARBA" id="ARBA00023136"/>
    </source>
</evidence>
<dbReference type="InterPro" id="IPR003660">
    <property type="entry name" value="HAMP_dom"/>
</dbReference>
<comment type="catalytic activity">
    <reaction evidence="1">
        <text>ATP + protein L-histidine = ADP + protein N-phospho-L-histidine.</text>
        <dbReference type="EC" id="2.7.13.3"/>
    </reaction>
</comment>
<dbReference type="NCBIfam" id="TIGR00229">
    <property type="entry name" value="sensory_box"/>
    <property type="match status" value="1"/>
</dbReference>
<evidence type="ECO:0000256" key="7">
    <source>
        <dbReference type="ARBA" id="ARBA00022553"/>
    </source>
</evidence>
<dbReference type="Pfam" id="PF02518">
    <property type="entry name" value="HATPase_c"/>
    <property type="match status" value="1"/>
</dbReference>
<dbReference type="CDD" id="cd00082">
    <property type="entry name" value="HisKA"/>
    <property type="match status" value="1"/>
</dbReference>
<keyword evidence="15" id="KW-0902">Two-component regulatory system</keyword>
<evidence type="ECO:0000256" key="1">
    <source>
        <dbReference type="ARBA" id="ARBA00000085"/>
    </source>
</evidence>
<dbReference type="Proteomes" id="UP000014923">
    <property type="component" value="Unassembled WGS sequence"/>
</dbReference>
<feature type="transmembrane region" description="Helical" evidence="18">
    <location>
        <begin position="7"/>
        <end position="28"/>
    </location>
</feature>
<evidence type="ECO:0000256" key="6">
    <source>
        <dbReference type="ARBA" id="ARBA00022475"/>
    </source>
</evidence>
<organism evidence="22 23">
    <name type="scientific">Thermobrachium celere DSM 8682</name>
    <dbReference type="NCBI Taxonomy" id="941824"/>
    <lineage>
        <taxon>Bacteria</taxon>
        <taxon>Bacillati</taxon>
        <taxon>Bacillota</taxon>
        <taxon>Clostridia</taxon>
        <taxon>Eubacteriales</taxon>
        <taxon>Clostridiaceae</taxon>
        <taxon>Thermobrachium</taxon>
    </lineage>
</organism>
<dbReference type="InterPro" id="IPR050351">
    <property type="entry name" value="BphY/WalK/GraS-like"/>
</dbReference>
<name>R7RNS7_9CLOT</name>
<dbReference type="NCBIfam" id="NF046044">
    <property type="entry name" value="PnpS"/>
    <property type="match status" value="1"/>
</dbReference>
<evidence type="ECO:0000256" key="14">
    <source>
        <dbReference type="ARBA" id="ARBA00022989"/>
    </source>
</evidence>
<dbReference type="Pfam" id="PF00512">
    <property type="entry name" value="HisKA"/>
    <property type="match status" value="1"/>
</dbReference>
<evidence type="ECO:0000259" key="20">
    <source>
        <dbReference type="PROSITE" id="PS50112"/>
    </source>
</evidence>
<comment type="caution">
    <text evidence="22">The sequence shown here is derived from an EMBL/GenBank/DDBJ whole genome shotgun (WGS) entry which is preliminary data.</text>
</comment>
<dbReference type="SUPFAM" id="SSF47384">
    <property type="entry name" value="Homodimeric domain of signal transducing histidine kinase"/>
    <property type="match status" value="1"/>
</dbReference>
<evidence type="ECO:0000256" key="15">
    <source>
        <dbReference type="ARBA" id="ARBA00023012"/>
    </source>
</evidence>
<dbReference type="InterPro" id="IPR014310">
    <property type="entry name" value="Sig_transdc_His_kinase_PhoR"/>
</dbReference>
<dbReference type="FunFam" id="3.30.565.10:FF:000006">
    <property type="entry name" value="Sensor histidine kinase WalK"/>
    <property type="match status" value="1"/>
</dbReference>
<keyword evidence="13" id="KW-0067">ATP-binding</keyword>
<dbReference type="Pfam" id="PF13188">
    <property type="entry name" value="PAS_8"/>
    <property type="match status" value="1"/>
</dbReference>
<dbReference type="SUPFAM" id="SSF55785">
    <property type="entry name" value="PYP-like sensor domain (PAS domain)"/>
    <property type="match status" value="1"/>
</dbReference>
<dbReference type="SUPFAM" id="SSF55874">
    <property type="entry name" value="ATPase domain of HSP90 chaperone/DNA topoisomerase II/histidine kinase"/>
    <property type="match status" value="1"/>
</dbReference>
<dbReference type="eggNOG" id="COG5002">
    <property type="taxonomic scope" value="Bacteria"/>
</dbReference>
<comment type="function">
    <text evidence="17">Member of the two-component regulatory system PhoR/PhoB involved in the phosphate regulon genes expression. PhoR may function as a membrane-associated protein kinase that phosphorylates PhoB in response to environmental signals.</text>
</comment>
<dbReference type="InterPro" id="IPR035965">
    <property type="entry name" value="PAS-like_dom_sf"/>
</dbReference>
<evidence type="ECO:0000313" key="23">
    <source>
        <dbReference type="Proteomes" id="UP000014923"/>
    </source>
</evidence>
<evidence type="ECO:0000256" key="4">
    <source>
        <dbReference type="ARBA" id="ARBA00019665"/>
    </source>
</evidence>
<dbReference type="InterPro" id="IPR004358">
    <property type="entry name" value="Sig_transdc_His_kin-like_C"/>
</dbReference>
<dbReference type="GO" id="GO:0005524">
    <property type="term" value="F:ATP binding"/>
    <property type="evidence" value="ECO:0007669"/>
    <property type="project" value="UniProtKB-KW"/>
</dbReference>
<dbReference type="Pfam" id="PF00672">
    <property type="entry name" value="HAMP"/>
    <property type="match status" value="1"/>
</dbReference>
<gene>
    <name evidence="22" type="ORF">TCEL_01761</name>
</gene>
<evidence type="ECO:0000256" key="18">
    <source>
        <dbReference type="SAM" id="Phobius"/>
    </source>
</evidence>
<evidence type="ECO:0000256" key="2">
    <source>
        <dbReference type="ARBA" id="ARBA00004236"/>
    </source>
</evidence>
<dbReference type="InterPro" id="IPR005467">
    <property type="entry name" value="His_kinase_dom"/>
</dbReference>
<keyword evidence="23" id="KW-1185">Reference proteome</keyword>
<protein>
    <recommendedName>
        <fullName evidence="4">Phosphate regulon sensor protein PhoR</fullName>
        <ecNumber evidence="3">2.7.13.3</ecNumber>
    </recommendedName>
</protein>
<evidence type="ECO:0000256" key="13">
    <source>
        <dbReference type="ARBA" id="ARBA00022840"/>
    </source>
</evidence>
<dbReference type="GO" id="GO:0004721">
    <property type="term" value="F:phosphoprotein phosphatase activity"/>
    <property type="evidence" value="ECO:0007669"/>
    <property type="project" value="TreeGrafter"/>
</dbReference>
<evidence type="ECO:0000259" key="19">
    <source>
        <dbReference type="PROSITE" id="PS50109"/>
    </source>
</evidence>
<dbReference type="InterPro" id="IPR003661">
    <property type="entry name" value="HisK_dim/P_dom"/>
</dbReference>
<dbReference type="EMBL" id="CAVN010000091">
    <property type="protein sequence ID" value="CDF57847.1"/>
    <property type="molecule type" value="Genomic_DNA"/>
</dbReference>
<dbReference type="Gene3D" id="6.10.340.10">
    <property type="match status" value="1"/>
</dbReference>
<dbReference type="GO" id="GO:0005886">
    <property type="term" value="C:plasma membrane"/>
    <property type="evidence" value="ECO:0007669"/>
    <property type="project" value="UniProtKB-SubCell"/>
</dbReference>
<keyword evidence="5" id="KW-0813">Transport</keyword>
<evidence type="ECO:0000256" key="9">
    <source>
        <dbReference type="ARBA" id="ARBA00022679"/>
    </source>
</evidence>
<keyword evidence="7" id="KW-0597">Phosphoprotein</keyword>
<keyword evidence="10 18" id="KW-0812">Transmembrane</keyword>
<keyword evidence="12" id="KW-0418">Kinase</keyword>
<dbReference type="SMART" id="SM00304">
    <property type="entry name" value="HAMP"/>
    <property type="match status" value="1"/>
</dbReference>
<feature type="domain" description="PAS" evidence="20">
    <location>
        <begin position="128"/>
        <end position="166"/>
    </location>
</feature>
<keyword evidence="6" id="KW-1003">Cell membrane</keyword>
<evidence type="ECO:0000256" key="11">
    <source>
        <dbReference type="ARBA" id="ARBA00022741"/>
    </source>
</evidence>
<dbReference type="CDD" id="cd00130">
    <property type="entry name" value="PAS"/>
    <property type="match status" value="1"/>
</dbReference>
<accession>R7RNS7</accession>
<keyword evidence="8" id="KW-0592">Phosphate transport</keyword>
<evidence type="ECO:0000256" key="17">
    <source>
        <dbReference type="ARBA" id="ARBA00025207"/>
    </source>
</evidence>
<feature type="transmembrane region" description="Helical" evidence="18">
    <location>
        <begin position="48"/>
        <end position="68"/>
    </location>
</feature>
<evidence type="ECO:0000256" key="8">
    <source>
        <dbReference type="ARBA" id="ARBA00022592"/>
    </source>
</evidence>
<dbReference type="PROSITE" id="PS50109">
    <property type="entry name" value="HIS_KIN"/>
    <property type="match status" value="1"/>
</dbReference>
<dbReference type="HOGENOM" id="CLU_000445_89_2_9"/>
<proteinExistence type="predicted"/>
<dbReference type="CDD" id="cd00075">
    <property type="entry name" value="HATPase"/>
    <property type="match status" value="1"/>
</dbReference>
<evidence type="ECO:0000256" key="10">
    <source>
        <dbReference type="ARBA" id="ARBA00022692"/>
    </source>
</evidence>
<dbReference type="AlphaFoldDB" id="R7RNS7"/>
<feature type="domain" description="Histidine kinase" evidence="19">
    <location>
        <begin position="248"/>
        <end position="464"/>
    </location>
</feature>
<keyword evidence="9 22" id="KW-0808">Transferase</keyword>
<dbReference type="CDD" id="cd06225">
    <property type="entry name" value="HAMP"/>
    <property type="match status" value="1"/>
</dbReference>
<dbReference type="PROSITE" id="PS50112">
    <property type="entry name" value="PAS"/>
    <property type="match status" value="1"/>
</dbReference>
<evidence type="ECO:0000256" key="3">
    <source>
        <dbReference type="ARBA" id="ARBA00012438"/>
    </source>
</evidence>
<dbReference type="SMART" id="SM00091">
    <property type="entry name" value="PAS"/>
    <property type="match status" value="1"/>
</dbReference>
<dbReference type="PANTHER" id="PTHR45453:SF1">
    <property type="entry name" value="PHOSPHATE REGULON SENSOR PROTEIN PHOR"/>
    <property type="match status" value="1"/>
</dbReference>
<evidence type="ECO:0000256" key="12">
    <source>
        <dbReference type="ARBA" id="ARBA00022777"/>
    </source>
</evidence>
<dbReference type="Gene3D" id="3.30.565.10">
    <property type="entry name" value="Histidine kinase-like ATPase, C-terminal domain"/>
    <property type="match status" value="1"/>
</dbReference>
<dbReference type="GO" id="GO:0006817">
    <property type="term" value="P:phosphate ion transport"/>
    <property type="evidence" value="ECO:0007669"/>
    <property type="project" value="UniProtKB-KW"/>
</dbReference>
<dbReference type="PROSITE" id="PS50885">
    <property type="entry name" value="HAMP"/>
    <property type="match status" value="1"/>
</dbReference>
<evidence type="ECO:0000313" key="22">
    <source>
        <dbReference type="EMBL" id="CDF57847.1"/>
    </source>
</evidence>
<dbReference type="NCBIfam" id="TIGR02966">
    <property type="entry name" value="phoR_proteo"/>
    <property type="match status" value="1"/>
</dbReference>
<dbReference type="InterPro" id="IPR003594">
    <property type="entry name" value="HATPase_dom"/>
</dbReference>
<dbReference type="SMART" id="SM00388">
    <property type="entry name" value="HisKA"/>
    <property type="match status" value="1"/>
</dbReference>
<dbReference type="GO" id="GO:0016036">
    <property type="term" value="P:cellular response to phosphate starvation"/>
    <property type="evidence" value="ECO:0007669"/>
    <property type="project" value="TreeGrafter"/>
</dbReference>
<dbReference type="PANTHER" id="PTHR45453">
    <property type="entry name" value="PHOSPHATE REGULON SENSOR PROTEIN PHOR"/>
    <property type="match status" value="1"/>
</dbReference>
<dbReference type="FunFam" id="1.10.287.130:FF:000001">
    <property type="entry name" value="Two-component sensor histidine kinase"/>
    <property type="match status" value="1"/>
</dbReference>
<dbReference type="InterPro" id="IPR036890">
    <property type="entry name" value="HATPase_C_sf"/>
</dbReference>
<dbReference type="Gene3D" id="3.30.450.20">
    <property type="entry name" value="PAS domain"/>
    <property type="match status" value="1"/>
</dbReference>
<sequence length="465" mass="53878">MRKKLIYFILPIIIFCVVFNFYLFVVIINKYNLSSAIVDELQFKFDFVQYAIASIVFTTIFAIIMVVFKLDFIINPIKKLTNIATKIALGQYEKRIEVYEADEMGQLIHSFNLMASRLEETIKDLHDKKNKLYSILNSMDDGVIFVDNEKNILLINPAAIDIFGLNHNVKNRYILEVIRDKRIEELINNPDETPVEMVINNNKQRILQVKSISVTDYGTNNMIGVLLVIHDVTKIKALENMRSEFVANVSHELKTPLTSIKGFAETLKYVEDKQTRDKFLDIIYVESERLSRLINDILTLSELENKDYSINFQKVCLNECLTEVYYIMHRIAQEKNISLELKNFEEDLYIYGDRDKFKQMIINLVDNAIKYTPQGGNVFIKLEKEDMKAKIEVKDTGIGIPNQHLPRLFERFYRVDKARSRSMGGTGLGLAIVKHIVMIFNGTIDVQSEVNVGTTFTIHLPIYKH</sequence>
<dbReference type="PRINTS" id="PR00344">
    <property type="entry name" value="BCTRLSENSOR"/>
</dbReference>
<keyword evidence="11" id="KW-0547">Nucleotide-binding</keyword>
<keyword evidence="16 18" id="KW-0472">Membrane</keyword>
<dbReference type="InterPro" id="IPR000014">
    <property type="entry name" value="PAS"/>
</dbReference>
<dbReference type="SUPFAM" id="SSF158472">
    <property type="entry name" value="HAMP domain-like"/>
    <property type="match status" value="1"/>
</dbReference>
<evidence type="ECO:0000256" key="5">
    <source>
        <dbReference type="ARBA" id="ARBA00022448"/>
    </source>
</evidence>